<evidence type="ECO:0000256" key="2">
    <source>
        <dbReference type="SAM" id="SignalP"/>
    </source>
</evidence>
<dbReference type="AlphaFoldDB" id="A0A6A5YFW3"/>
<dbReference type="EMBL" id="ML977371">
    <property type="protein sequence ID" value="KAF2105823.1"/>
    <property type="molecule type" value="Genomic_DNA"/>
</dbReference>
<accession>A0A6A5YFW3</accession>
<dbReference type="Proteomes" id="UP000799770">
    <property type="component" value="Unassembled WGS sequence"/>
</dbReference>
<dbReference type="OrthoDB" id="440553at2759"/>
<keyword evidence="1" id="KW-0472">Membrane</keyword>
<protein>
    <submittedName>
        <fullName evidence="3">Uncharacterized protein</fullName>
    </submittedName>
</protein>
<evidence type="ECO:0000313" key="4">
    <source>
        <dbReference type="Proteomes" id="UP000799770"/>
    </source>
</evidence>
<keyword evidence="1" id="KW-0812">Transmembrane</keyword>
<feature type="transmembrane region" description="Helical" evidence="1">
    <location>
        <begin position="89"/>
        <end position="109"/>
    </location>
</feature>
<name>A0A6A5YFW3_9PLEO</name>
<organism evidence="3 4">
    <name type="scientific">Lophiotrema nucula</name>
    <dbReference type="NCBI Taxonomy" id="690887"/>
    <lineage>
        <taxon>Eukaryota</taxon>
        <taxon>Fungi</taxon>
        <taxon>Dikarya</taxon>
        <taxon>Ascomycota</taxon>
        <taxon>Pezizomycotina</taxon>
        <taxon>Dothideomycetes</taxon>
        <taxon>Pleosporomycetidae</taxon>
        <taxon>Pleosporales</taxon>
        <taxon>Lophiotremataceae</taxon>
        <taxon>Lophiotrema</taxon>
    </lineage>
</organism>
<evidence type="ECO:0000313" key="3">
    <source>
        <dbReference type="EMBL" id="KAF2105823.1"/>
    </source>
</evidence>
<feature type="transmembrane region" description="Helical" evidence="1">
    <location>
        <begin position="64"/>
        <end position="82"/>
    </location>
</feature>
<evidence type="ECO:0000256" key="1">
    <source>
        <dbReference type="SAM" id="Phobius"/>
    </source>
</evidence>
<keyword evidence="1" id="KW-1133">Transmembrane helix</keyword>
<proteinExistence type="predicted"/>
<feature type="transmembrane region" description="Helical" evidence="1">
    <location>
        <begin position="115"/>
        <end position="137"/>
    </location>
</feature>
<reference evidence="3" key="1">
    <citation type="journal article" date="2020" name="Stud. Mycol.">
        <title>101 Dothideomycetes genomes: a test case for predicting lifestyles and emergence of pathogens.</title>
        <authorList>
            <person name="Haridas S."/>
            <person name="Albert R."/>
            <person name="Binder M."/>
            <person name="Bloem J."/>
            <person name="Labutti K."/>
            <person name="Salamov A."/>
            <person name="Andreopoulos B."/>
            <person name="Baker S."/>
            <person name="Barry K."/>
            <person name="Bills G."/>
            <person name="Bluhm B."/>
            <person name="Cannon C."/>
            <person name="Castanera R."/>
            <person name="Culley D."/>
            <person name="Daum C."/>
            <person name="Ezra D."/>
            <person name="Gonzalez J."/>
            <person name="Henrissat B."/>
            <person name="Kuo A."/>
            <person name="Liang C."/>
            <person name="Lipzen A."/>
            <person name="Lutzoni F."/>
            <person name="Magnuson J."/>
            <person name="Mondo S."/>
            <person name="Nolan M."/>
            <person name="Ohm R."/>
            <person name="Pangilinan J."/>
            <person name="Park H.-J."/>
            <person name="Ramirez L."/>
            <person name="Alfaro M."/>
            <person name="Sun H."/>
            <person name="Tritt A."/>
            <person name="Yoshinaga Y."/>
            <person name="Zwiers L.-H."/>
            <person name="Turgeon B."/>
            <person name="Goodwin S."/>
            <person name="Spatafora J."/>
            <person name="Crous P."/>
            <person name="Grigoriev I."/>
        </authorList>
    </citation>
    <scope>NUCLEOTIDE SEQUENCE</scope>
    <source>
        <strain evidence="3">CBS 627.86</strain>
    </source>
</reference>
<keyword evidence="4" id="KW-1185">Reference proteome</keyword>
<keyword evidence="2" id="KW-0732">Signal</keyword>
<gene>
    <name evidence="3" type="ORF">BDV96DRAFT_638611</name>
</gene>
<feature type="chain" id="PRO_5025664933" evidence="2">
    <location>
        <begin position="20"/>
        <end position="149"/>
    </location>
</feature>
<feature type="signal peptide" evidence="2">
    <location>
        <begin position="1"/>
        <end position="19"/>
    </location>
</feature>
<sequence>MDWVGCLLFLLGSVPLVFALLEAEVLKPWKSASTIAFRLTYTGRVSGLGSRTMLINSSSPINTALRNLPMIAIVPFVIIALAKTKFSTFFVLVACTVAQIISVSVLATVPESFPAGFYVVLAIIGCGNGTVSWCWILDDGKICSYEYEG</sequence>